<name>A0A0C3NX82_PISTI</name>
<dbReference type="EMBL" id="KN832002">
    <property type="protein sequence ID" value="KIN99783.1"/>
    <property type="molecule type" value="Genomic_DNA"/>
</dbReference>
<dbReference type="Proteomes" id="UP000054217">
    <property type="component" value="Unassembled WGS sequence"/>
</dbReference>
<protein>
    <submittedName>
        <fullName evidence="1">Uncharacterized protein</fullName>
    </submittedName>
</protein>
<evidence type="ECO:0000313" key="2">
    <source>
        <dbReference type="Proteomes" id="UP000054217"/>
    </source>
</evidence>
<evidence type="ECO:0000313" key="1">
    <source>
        <dbReference type="EMBL" id="KIN99783.1"/>
    </source>
</evidence>
<organism evidence="1 2">
    <name type="scientific">Pisolithus tinctorius Marx 270</name>
    <dbReference type="NCBI Taxonomy" id="870435"/>
    <lineage>
        <taxon>Eukaryota</taxon>
        <taxon>Fungi</taxon>
        <taxon>Dikarya</taxon>
        <taxon>Basidiomycota</taxon>
        <taxon>Agaricomycotina</taxon>
        <taxon>Agaricomycetes</taxon>
        <taxon>Agaricomycetidae</taxon>
        <taxon>Boletales</taxon>
        <taxon>Sclerodermatineae</taxon>
        <taxon>Pisolithaceae</taxon>
        <taxon>Pisolithus</taxon>
    </lineage>
</organism>
<reference evidence="1 2" key="1">
    <citation type="submission" date="2014-04" db="EMBL/GenBank/DDBJ databases">
        <authorList>
            <consortium name="DOE Joint Genome Institute"/>
            <person name="Kuo A."/>
            <person name="Kohler A."/>
            <person name="Costa M.D."/>
            <person name="Nagy L.G."/>
            <person name="Floudas D."/>
            <person name="Copeland A."/>
            <person name="Barry K.W."/>
            <person name="Cichocki N."/>
            <person name="Veneault-Fourrey C."/>
            <person name="LaButti K."/>
            <person name="Lindquist E.A."/>
            <person name="Lipzen A."/>
            <person name="Lundell T."/>
            <person name="Morin E."/>
            <person name="Murat C."/>
            <person name="Sun H."/>
            <person name="Tunlid A."/>
            <person name="Henrissat B."/>
            <person name="Grigoriev I.V."/>
            <person name="Hibbett D.S."/>
            <person name="Martin F."/>
            <person name="Nordberg H.P."/>
            <person name="Cantor M.N."/>
            <person name="Hua S.X."/>
        </authorList>
    </citation>
    <scope>NUCLEOTIDE SEQUENCE [LARGE SCALE GENOMIC DNA]</scope>
    <source>
        <strain evidence="1 2">Marx 270</strain>
    </source>
</reference>
<dbReference type="HOGENOM" id="CLU_2923658_0_0_1"/>
<keyword evidence="2" id="KW-1185">Reference proteome</keyword>
<dbReference type="InParanoid" id="A0A0C3NX82"/>
<dbReference type="AlphaFoldDB" id="A0A0C3NX82"/>
<reference evidence="2" key="2">
    <citation type="submission" date="2015-01" db="EMBL/GenBank/DDBJ databases">
        <title>Evolutionary Origins and Diversification of the Mycorrhizal Mutualists.</title>
        <authorList>
            <consortium name="DOE Joint Genome Institute"/>
            <consortium name="Mycorrhizal Genomics Consortium"/>
            <person name="Kohler A."/>
            <person name="Kuo A."/>
            <person name="Nagy L.G."/>
            <person name="Floudas D."/>
            <person name="Copeland A."/>
            <person name="Barry K.W."/>
            <person name="Cichocki N."/>
            <person name="Veneault-Fourrey C."/>
            <person name="LaButti K."/>
            <person name="Lindquist E.A."/>
            <person name="Lipzen A."/>
            <person name="Lundell T."/>
            <person name="Morin E."/>
            <person name="Murat C."/>
            <person name="Riley R."/>
            <person name="Ohm R."/>
            <person name="Sun H."/>
            <person name="Tunlid A."/>
            <person name="Henrissat B."/>
            <person name="Grigoriev I.V."/>
            <person name="Hibbett D.S."/>
            <person name="Martin F."/>
        </authorList>
    </citation>
    <scope>NUCLEOTIDE SEQUENCE [LARGE SCALE GENOMIC DNA]</scope>
    <source>
        <strain evidence="2">Marx 270</strain>
    </source>
</reference>
<proteinExistence type="predicted"/>
<gene>
    <name evidence="1" type="ORF">M404DRAFT_784656</name>
</gene>
<accession>A0A0C3NX82</accession>
<sequence length="61" mass="6955">MSVRVSQMISVVGSLKARQALANAHNVERSSMYRKYESQYHIHADAQMHYGGRLATEEFRG</sequence>